<dbReference type="InterPro" id="IPR049730">
    <property type="entry name" value="SNF2/RAD54-like_C"/>
</dbReference>
<dbReference type="PROSITE" id="PS51194">
    <property type="entry name" value="HELICASE_CTER"/>
    <property type="match status" value="1"/>
</dbReference>
<dbReference type="InterPro" id="IPR038718">
    <property type="entry name" value="SNF2-like_sf"/>
</dbReference>
<feature type="compositionally biased region" description="Polar residues" evidence="10">
    <location>
        <begin position="1853"/>
        <end position="1869"/>
    </location>
</feature>
<gene>
    <name evidence="13" type="ORF">EYC84_006994</name>
</gene>
<feature type="compositionally biased region" description="Polar residues" evidence="10">
    <location>
        <begin position="1400"/>
        <end position="1411"/>
    </location>
</feature>
<dbReference type="GO" id="GO:0005524">
    <property type="term" value="F:ATP binding"/>
    <property type="evidence" value="ECO:0007669"/>
    <property type="project" value="UniProtKB-KW"/>
</dbReference>
<feature type="region of interest" description="Disordered" evidence="10">
    <location>
        <begin position="2017"/>
        <end position="2056"/>
    </location>
</feature>
<dbReference type="CDD" id="cd18007">
    <property type="entry name" value="DEXHc_ATRX-like"/>
    <property type="match status" value="1"/>
</dbReference>
<feature type="region of interest" description="Disordered" evidence="10">
    <location>
        <begin position="176"/>
        <end position="231"/>
    </location>
</feature>
<keyword evidence="7" id="KW-0238">DNA-binding</keyword>
<dbReference type="Pfam" id="PF00271">
    <property type="entry name" value="Helicase_C"/>
    <property type="match status" value="1"/>
</dbReference>
<feature type="domain" description="Helicase ATP-binding" evidence="11">
    <location>
        <begin position="1064"/>
        <end position="1267"/>
    </location>
</feature>
<organism evidence="13 14">
    <name type="scientific">Monilinia fructicola</name>
    <name type="common">Brown rot fungus</name>
    <name type="synonym">Ciboria fructicola</name>
    <dbReference type="NCBI Taxonomy" id="38448"/>
    <lineage>
        <taxon>Eukaryota</taxon>
        <taxon>Fungi</taxon>
        <taxon>Dikarya</taxon>
        <taxon>Ascomycota</taxon>
        <taxon>Pezizomycotina</taxon>
        <taxon>Leotiomycetes</taxon>
        <taxon>Helotiales</taxon>
        <taxon>Sclerotiniaceae</taxon>
        <taxon>Monilinia</taxon>
    </lineage>
</organism>
<evidence type="ECO:0000259" key="12">
    <source>
        <dbReference type="PROSITE" id="PS51194"/>
    </source>
</evidence>
<dbReference type="VEuPathDB" id="FungiDB:MFRU_023g01010"/>
<feature type="compositionally biased region" description="Polar residues" evidence="10">
    <location>
        <begin position="2020"/>
        <end position="2055"/>
    </location>
</feature>
<keyword evidence="14" id="KW-1185">Reference proteome</keyword>
<name>A0A5M9K562_MONFR</name>
<evidence type="ECO:0000256" key="1">
    <source>
        <dbReference type="ARBA" id="ARBA00004123"/>
    </source>
</evidence>
<comment type="subcellular location">
    <subcellularLocation>
        <location evidence="1">Nucleus</location>
    </subcellularLocation>
</comment>
<dbReference type="InterPro" id="IPR027417">
    <property type="entry name" value="P-loop_NTPase"/>
</dbReference>
<keyword evidence="9" id="KW-0175">Coiled coil</keyword>
<dbReference type="GO" id="GO:0005634">
    <property type="term" value="C:nucleus"/>
    <property type="evidence" value="ECO:0007669"/>
    <property type="project" value="UniProtKB-SubCell"/>
</dbReference>
<dbReference type="GO" id="GO:0016887">
    <property type="term" value="F:ATP hydrolysis activity"/>
    <property type="evidence" value="ECO:0007669"/>
    <property type="project" value="InterPro"/>
</dbReference>
<feature type="compositionally biased region" description="Polar residues" evidence="10">
    <location>
        <begin position="1898"/>
        <end position="1924"/>
    </location>
</feature>
<evidence type="ECO:0000256" key="2">
    <source>
        <dbReference type="ARBA" id="ARBA00007025"/>
    </source>
</evidence>
<feature type="compositionally biased region" description="Polar residues" evidence="10">
    <location>
        <begin position="1935"/>
        <end position="1952"/>
    </location>
</feature>
<dbReference type="PANTHER" id="PTHR45797">
    <property type="entry name" value="RAD54-LIKE"/>
    <property type="match status" value="1"/>
</dbReference>
<feature type="region of interest" description="Disordered" evidence="10">
    <location>
        <begin position="1852"/>
        <end position="1872"/>
    </location>
</feature>
<dbReference type="GO" id="GO:0004386">
    <property type="term" value="F:helicase activity"/>
    <property type="evidence" value="ECO:0007669"/>
    <property type="project" value="UniProtKB-KW"/>
</dbReference>
<dbReference type="Gene3D" id="3.40.50.10810">
    <property type="entry name" value="Tandem AAA-ATPase domain"/>
    <property type="match status" value="1"/>
</dbReference>
<feature type="compositionally biased region" description="Polar residues" evidence="10">
    <location>
        <begin position="214"/>
        <end position="231"/>
    </location>
</feature>
<feature type="compositionally biased region" description="Polar residues" evidence="10">
    <location>
        <begin position="1978"/>
        <end position="1991"/>
    </location>
</feature>
<comment type="caution">
    <text evidence="13">The sequence shown here is derived from an EMBL/GenBank/DDBJ whole genome shotgun (WGS) entry which is preliminary data.</text>
</comment>
<accession>A0A5M9K562</accession>
<dbReference type="GO" id="GO:0003677">
    <property type="term" value="F:DNA binding"/>
    <property type="evidence" value="ECO:0007669"/>
    <property type="project" value="UniProtKB-KW"/>
</dbReference>
<dbReference type="Proteomes" id="UP000322873">
    <property type="component" value="Unassembled WGS sequence"/>
</dbReference>
<evidence type="ECO:0000259" key="11">
    <source>
        <dbReference type="PROSITE" id="PS51192"/>
    </source>
</evidence>
<keyword evidence="3" id="KW-0547">Nucleotide-binding</keyword>
<evidence type="ECO:0000256" key="8">
    <source>
        <dbReference type="ARBA" id="ARBA00023242"/>
    </source>
</evidence>
<comment type="similarity">
    <text evidence="2">Belongs to the SNF2/RAD54 helicase family.</text>
</comment>
<reference evidence="13 14" key="1">
    <citation type="submission" date="2019-06" db="EMBL/GenBank/DDBJ databases">
        <title>Genome Sequence of the Brown Rot Fungal Pathogen Monilinia fructicola.</title>
        <authorList>
            <person name="De Miccolis Angelini R.M."/>
            <person name="Landi L."/>
            <person name="Abate D."/>
            <person name="Pollastro S."/>
            <person name="Romanazzi G."/>
            <person name="Faretra F."/>
        </authorList>
    </citation>
    <scope>NUCLEOTIDE SEQUENCE [LARGE SCALE GENOMIC DNA]</scope>
    <source>
        <strain evidence="13 14">Mfrc123</strain>
    </source>
</reference>
<dbReference type="Pfam" id="PF00176">
    <property type="entry name" value="SNF2-rel_dom"/>
    <property type="match status" value="1"/>
</dbReference>
<dbReference type="Gene3D" id="3.40.50.300">
    <property type="entry name" value="P-loop containing nucleotide triphosphate hydrolases"/>
    <property type="match status" value="1"/>
</dbReference>
<dbReference type="InterPro" id="IPR001650">
    <property type="entry name" value="Helicase_C-like"/>
</dbReference>
<evidence type="ECO:0000256" key="7">
    <source>
        <dbReference type="ARBA" id="ARBA00023125"/>
    </source>
</evidence>
<evidence type="ECO:0000256" key="4">
    <source>
        <dbReference type="ARBA" id="ARBA00022801"/>
    </source>
</evidence>
<dbReference type="SUPFAM" id="SSF52540">
    <property type="entry name" value="P-loop containing nucleoside triphosphate hydrolases"/>
    <property type="match status" value="2"/>
</dbReference>
<evidence type="ECO:0000256" key="5">
    <source>
        <dbReference type="ARBA" id="ARBA00022806"/>
    </source>
</evidence>
<evidence type="ECO:0000313" key="13">
    <source>
        <dbReference type="EMBL" id="KAA8576968.1"/>
    </source>
</evidence>
<dbReference type="SMART" id="SM00490">
    <property type="entry name" value="HELICc"/>
    <property type="match status" value="1"/>
</dbReference>
<dbReference type="InterPro" id="IPR044574">
    <property type="entry name" value="ARIP4-like"/>
</dbReference>
<evidence type="ECO:0008006" key="15">
    <source>
        <dbReference type="Google" id="ProtNLM"/>
    </source>
</evidence>
<feature type="region of interest" description="Disordered" evidence="10">
    <location>
        <begin position="653"/>
        <end position="699"/>
    </location>
</feature>
<evidence type="ECO:0000256" key="6">
    <source>
        <dbReference type="ARBA" id="ARBA00022840"/>
    </source>
</evidence>
<dbReference type="CDD" id="cd18793">
    <property type="entry name" value="SF2_C_SNF"/>
    <property type="match status" value="1"/>
</dbReference>
<feature type="region of interest" description="Disordered" evidence="10">
    <location>
        <begin position="935"/>
        <end position="985"/>
    </location>
</feature>
<dbReference type="InterPro" id="IPR000330">
    <property type="entry name" value="SNF2_N"/>
</dbReference>
<feature type="region of interest" description="Disordered" evidence="10">
    <location>
        <begin position="1399"/>
        <end position="1424"/>
    </location>
</feature>
<dbReference type="EMBL" id="VICG01000001">
    <property type="protein sequence ID" value="KAA8576968.1"/>
    <property type="molecule type" value="Genomic_DNA"/>
</dbReference>
<dbReference type="InterPro" id="IPR014001">
    <property type="entry name" value="Helicase_ATP-bd"/>
</dbReference>
<dbReference type="PANTHER" id="PTHR45797:SF1">
    <property type="entry name" value="HELICASE ARIP4"/>
    <property type="match status" value="1"/>
</dbReference>
<feature type="coiled-coil region" evidence="9">
    <location>
        <begin position="990"/>
        <end position="1017"/>
    </location>
</feature>
<feature type="region of interest" description="Disordered" evidence="10">
    <location>
        <begin position="1895"/>
        <end position="2003"/>
    </location>
</feature>
<evidence type="ECO:0000313" key="14">
    <source>
        <dbReference type="Proteomes" id="UP000322873"/>
    </source>
</evidence>
<evidence type="ECO:0000256" key="9">
    <source>
        <dbReference type="SAM" id="Coils"/>
    </source>
</evidence>
<protein>
    <recommendedName>
        <fullName evidence="15">Helicase ATP-binding domain-containing protein</fullName>
    </recommendedName>
</protein>
<proteinExistence type="inferred from homology"/>
<dbReference type="SMART" id="SM00487">
    <property type="entry name" value="DEXDc"/>
    <property type="match status" value="1"/>
</dbReference>
<feature type="domain" description="Helicase C-terminal" evidence="12">
    <location>
        <begin position="1469"/>
        <end position="1615"/>
    </location>
</feature>
<keyword evidence="5" id="KW-0347">Helicase</keyword>
<sequence length="2108" mass="237962">MEGDDPWDWLIDKVVQEFCTDQRSWVLRAASSRLPDPVFLEKIIRDNEITGDVLLIDLDDRTLRDDLQIAKLGWRSFIRYGIDQLRLRSPKYQDWLIKERVLASSAPVLGQQSSSLPSSSSLGDFNITINSTVPINMSSSALGNQASPVPTLQPLRLLADGEAKGPISSLNKAIENGSEIAGDKKRRRLDTEIPAENPDRPLENNHLGPLFLTPSVSPNHSSTQQENTQNEQVPLEAPDDAFNVVQPTKKRKRIAPTLVTTVIDQARDRTIRTEADTVRIYRHSQLDQGYLGSLKMSVDDVFYGNVAISEQIPSGEMVFEFQEQRSISSGRRLYINGLMKHFLCASPEFFKRNQHALMAIKPYQLRFAQKPSFTLYRTGSNEIVEVTRQALSSWPEINTEVSPVKSNTGKSTFNFDANVEGDLLANAYDDPGALDKYNMLRDDDEELPLYGESGSENGFDTETWEAIDEEAKERAANLEKERQKNQSLTTQEVEMAVDAGISDLVSQWQETKLPKRRQKAFQLWTKSRRTGSKHADILKAQQELKHLVDNRIPKLRENIILGQWSNSHQVRRQTRIMEATIFDREDLIYTIALLQKNSPPPKLATSIPVKAKKTILLSNDSDSGESIDSESSAAESVDDIGNFVVEELNLADDEEDATMSDDSIPDAPVTPSRGVAVPIPKSRSSCNNGGDDDLASLSDDEELGSFPPIERSPFELKGKSTVPFPASTPTKIPVIIDLVTPEKSQDPKLELNSGSSNLVNPIFLSPGSDPEHHTRKPFLDPDNLPSLTLPAAVSRHEYKTWEELGDRDRLIVTAVDKLATPLQKSLFELIATMDDEIELHARIEESIDLENETKGLDEQLSKALLTLVRLFWIFIDCKFHLPDDGWMHIAASVIICDKFSSLSHFYRLCRSLENYFNNKIRLKFLKAELLSESTVMSEDEEDGEPQSSIKRKRRPLITSDSDQSFEEDQEDSPNKKQRKIFEDADARDLREQDRARVDAQEERKKQLRARLKESDDIGDVRLDRHIINEGKFDDQGYIYVDEDIGKRIKSHQLEGVRFIWNQITADGKATQGCLLAHTMGLGKTMQTITILVALAQAASSTDVSVSSQVPESLRVSRTIILCPPGLIANWMDELLTWSPDDILGDFRQIESASTPMSRLRTINDWFHDGGILLIGYEMFRSFITEPKPKSNQPKAPLDKKLELAKTQLLEGPNIVVADEAHKMKNSKSALCLAASQFRSRTRIALTGSPLANNVEEYHTMVEWVAPNYLGPISEFRAKYKEPIEQGLYLDSTPQEKREGMKMLDVLKKDLSPKVHRADMSVLRDDLPPKKEFIINVSLTELQKQAYITYVRSVSSQKPARTKSGDLKQTTVWAYLNILTLLCNHPSCFKTKLDDVHRSSQTDSASVTNSHRVQPIEPLEVTDEDLENDPEAWNVGISEDLISAEAKVFKSIVGDITNPELSNKVKILCQILDASRAIGDKVLVFSQTLATLDFLETMCRKQDRKFARLDGKTPMKKRQTLVKDFNSNDLELYLISTTAGGLGLNLYGANRVVIFDFRYNPINEEQAIGRAYRIGQKKNVFVYRLMSAGTFESSIQNKAVFKTQLASRVVDKKSPMSWAQKGLGEILFEPKELQQEDLSLFQGMDSAVLDNILSVEENKGTIVKIIQSDDFEKDDDDQLTPKEKEQVQRILQEEQLKRSDPQAFKLLVEKREKAVLARHKSQIHSIVQNEMVNVNKFHKNLVNKNGSSDLEIVSPGENAKTIFYNKLKIIARNTNGFSYADSFRQREMDIHRSIQSYYLDRSIGWDDERQRMVYQRARAFMIENQSIAQQLLFQKLSAGDFLTQVASWWIKTHSGPTQSNGQQPQASAQDNGPKLQAVAPVVNHGHDQVINKDAGVESANHSQSHLLTARSSMIVGESNTMNTMNGEPMKNDDISGDQSSHTIEPREQNVSSEDSTEDIQERGPIDPLSETKMFRAMNRQPQSLRTPVTTPSKKTKNRGNMHAEDSEMMRLVQQKRLARAQEQTFRNSSPSQSTQSFPGSSQGASAQPTSFSSKKQALTGVRGNGDAFMKEIHDAIHYHLQRRYEHRKVMAVCMESWKFAWELEFWKFA</sequence>
<keyword evidence="6" id="KW-0067">ATP-binding</keyword>
<feature type="compositionally biased region" description="Acidic residues" evidence="10">
    <location>
        <begin position="690"/>
        <end position="699"/>
    </location>
</feature>
<keyword evidence="8" id="KW-0539">Nucleus</keyword>
<feature type="coiled-coil region" evidence="9">
    <location>
        <begin position="461"/>
        <end position="488"/>
    </location>
</feature>
<dbReference type="Pfam" id="PF24580">
    <property type="entry name" value="DUF7607"/>
    <property type="match status" value="1"/>
</dbReference>
<dbReference type="InterPro" id="IPR056026">
    <property type="entry name" value="DUF7607"/>
</dbReference>
<evidence type="ECO:0000256" key="10">
    <source>
        <dbReference type="SAM" id="MobiDB-lite"/>
    </source>
</evidence>
<dbReference type="PROSITE" id="PS51192">
    <property type="entry name" value="HELICASE_ATP_BIND_1"/>
    <property type="match status" value="1"/>
</dbReference>
<evidence type="ECO:0000256" key="3">
    <source>
        <dbReference type="ARBA" id="ARBA00022741"/>
    </source>
</evidence>
<keyword evidence="4" id="KW-0378">Hydrolase</keyword>